<sequence>MSFHGVLTNVKYDQRVLTSNDGKVHGARFDMTDHQRWKAVDKTVNNVTQVTLENDNTGDFLAWDDNMNLVMRGTGYLWNLKTINTGLRIILAFQVPPSANAEGLYTLQLQDDQTTMSLEYQTEPLTKAQQWIAEPK</sequence>
<organism evidence="1 2">
    <name type="scientific">Suillus luteus UH-Slu-Lm8-n1</name>
    <dbReference type="NCBI Taxonomy" id="930992"/>
    <lineage>
        <taxon>Eukaryota</taxon>
        <taxon>Fungi</taxon>
        <taxon>Dikarya</taxon>
        <taxon>Basidiomycota</taxon>
        <taxon>Agaricomycotina</taxon>
        <taxon>Agaricomycetes</taxon>
        <taxon>Agaricomycetidae</taxon>
        <taxon>Boletales</taxon>
        <taxon>Suillineae</taxon>
        <taxon>Suillaceae</taxon>
        <taxon>Suillus</taxon>
    </lineage>
</organism>
<keyword evidence="2" id="KW-1185">Reference proteome</keyword>
<reference evidence="2" key="2">
    <citation type="submission" date="2015-01" db="EMBL/GenBank/DDBJ databases">
        <title>Evolutionary Origins and Diversification of the Mycorrhizal Mutualists.</title>
        <authorList>
            <consortium name="DOE Joint Genome Institute"/>
            <consortium name="Mycorrhizal Genomics Consortium"/>
            <person name="Kohler A."/>
            <person name="Kuo A."/>
            <person name="Nagy L.G."/>
            <person name="Floudas D."/>
            <person name="Copeland A."/>
            <person name="Barry K.W."/>
            <person name="Cichocki N."/>
            <person name="Veneault-Fourrey C."/>
            <person name="LaButti K."/>
            <person name="Lindquist E.A."/>
            <person name="Lipzen A."/>
            <person name="Lundell T."/>
            <person name="Morin E."/>
            <person name="Murat C."/>
            <person name="Riley R."/>
            <person name="Ohm R."/>
            <person name="Sun H."/>
            <person name="Tunlid A."/>
            <person name="Henrissat B."/>
            <person name="Grigoriev I.V."/>
            <person name="Hibbett D.S."/>
            <person name="Martin F."/>
        </authorList>
    </citation>
    <scope>NUCLEOTIDE SEQUENCE [LARGE SCALE GENOMIC DNA]</scope>
    <source>
        <strain evidence="2">UH-Slu-Lm8-n1</strain>
    </source>
</reference>
<dbReference type="OrthoDB" id="2663031at2759"/>
<reference evidence="1 2" key="1">
    <citation type="submission" date="2014-04" db="EMBL/GenBank/DDBJ databases">
        <authorList>
            <consortium name="DOE Joint Genome Institute"/>
            <person name="Kuo A."/>
            <person name="Ruytinx J."/>
            <person name="Rineau F."/>
            <person name="Colpaert J."/>
            <person name="Kohler A."/>
            <person name="Nagy L.G."/>
            <person name="Floudas D."/>
            <person name="Copeland A."/>
            <person name="Barry K.W."/>
            <person name="Cichocki N."/>
            <person name="Veneault-Fourrey C."/>
            <person name="LaButti K."/>
            <person name="Lindquist E.A."/>
            <person name="Lipzen A."/>
            <person name="Lundell T."/>
            <person name="Morin E."/>
            <person name="Murat C."/>
            <person name="Sun H."/>
            <person name="Tunlid A."/>
            <person name="Henrissat B."/>
            <person name="Grigoriev I.V."/>
            <person name="Hibbett D.S."/>
            <person name="Martin F."/>
            <person name="Nordberg H.P."/>
            <person name="Cantor M.N."/>
            <person name="Hua S.X."/>
        </authorList>
    </citation>
    <scope>NUCLEOTIDE SEQUENCE [LARGE SCALE GENOMIC DNA]</scope>
    <source>
        <strain evidence="1 2">UH-Slu-Lm8-n1</strain>
    </source>
</reference>
<accession>A0A0D0APZ5</accession>
<proteinExistence type="predicted"/>
<dbReference type="AlphaFoldDB" id="A0A0D0APZ5"/>
<dbReference type="EMBL" id="KN835827">
    <property type="protein sequence ID" value="KIK34003.1"/>
    <property type="molecule type" value="Genomic_DNA"/>
</dbReference>
<dbReference type="Proteomes" id="UP000054485">
    <property type="component" value="Unassembled WGS sequence"/>
</dbReference>
<gene>
    <name evidence="1" type="ORF">CY34DRAFT_665262</name>
</gene>
<evidence type="ECO:0000313" key="1">
    <source>
        <dbReference type="EMBL" id="KIK34003.1"/>
    </source>
</evidence>
<protein>
    <submittedName>
        <fullName evidence="1">Uncharacterized protein</fullName>
    </submittedName>
</protein>
<dbReference type="InParanoid" id="A0A0D0APZ5"/>
<name>A0A0D0APZ5_9AGAM</name>
<evidence type="ECO:0000313" key="2">
    <source>
        <dbReference type="Proteomes" id="UP000054485"/>
    </source>
</evidence>
<dbReference type="Gene3D" id="2.80.10.50">
    <property type="match status" value="1"/>
</dbReference>
<dbReference type="HOGENOM" id="CLU_140531_0_0_1"/>